<evidence type="ECO:0000313" key="1">
    <source>
        <dbReference type="EMBL" id="OHU60700.1"/>
    </source>
</evidence>
<reference evidence="1 2" key="1">
    <citation type="submission" date="2016-10" db="EMBL/GenBank/DDBJ databases">
        <title>Evaluation of Human, Veterinary and Environmental Mycobacterium chelonae Isolates by Core Genome Phylogenomic Analysis, Targeted Gene Comparison, and Anti-microbial Susceptibility Patterns: A Tale of Mistaken Identities.</title>
        <authorList>
            <person name="Fogelson S.B."/>
            <person name="Camus A.C."/>
            <person name="Lorenz W."/>
            <person name="Vasireddy R."/>
            <person name="Vasireddy S."/>
            <person name="Smith T."/>
            <person name="Brown-Elliott B.A."/>
            <person name="Wallace R.J.Jr."/>
            <person name="Hasan N.A."/>
            <person name="Reischl U."/>
            <person name="Sanchez S."/>
        </authorList>
    </citation>
    <scope>NUCLEOTIDE SEQUENCE [LARGE SCALE GENOMIC DNA]</scope>
    <source>
        <strain evidence="1 2">15515</strain>
    </source>
</reference>
<dbReference type="Proteomes" id="UP000180043">
    <property type="component" value="Unassembled WGS sequence"/>
</dbReference>
<dbReference type="RefSeq" id="WP_070947345.1">
    <property type="nucleotide sequence ID" value="NZ_MLIQ01000008.1"/>
</dbReference>
<accession>A0A1S1LXY4</accession>
<evidence type="ECO:0000313" key="2">
    <source>
        <dbReference type="Proteomes" id="UP000180043"/>
    </source>
</evidence>
<dbReference type="EMBL" id="MLIQ01000008">
    <property type="protein sequence ID" value="OHU60700.1"/>
    <property type="molecule type" value="Genomic_DNA"/>
</dbReference>
<gene>
    <name evidence="1" type="ORF">BKG82_02285</name>
</gene>
<name>A0A1S1LXY4_MYCCH</name>
<dbReference type="InterPro" id="IPR045677">
    <property type="entry name" value="DUF6197"/>
</dbReference>
<dbReference type="Pfam" id="PF19698">
    <property type="entry name" value="DUF6197"/>
    <property type="match status" value="1"/>
</dbReference>
<sequence length="137" mass="14805">MSVDPAPELVAERLREALADLRRPINSATGNGWKKGAFGIQASCKCLDGALFFAVRGRGPVSYDVLDAMRRRVVGVIADIEGVEPPTLGSTLIWAWNDDEARVFAEVEAVLERAISEAVSEIAQLPPVAQRAMEAGW</sequence>
<dbReference type="AlphaFoldDB" id="A0A1S1LXY4"/>
<protein>
    <submittedName>
        <fullName evidence="1">Uncharacterized protein</fullName>
    </submittedName>
</protein>
<comment type="caution">
    <text evidence="1">The sequence shown here is derived from an EMBL/GenBank/DDBJ whole genome shotgun (WGS) entry which is preliminary data.</text>
</comment>
<organism evidence="1 2">
    <name type="scientific">Mycobacteroides chelonae</name>
    <name type="common">Mycobacterium chelonae</name>
    <dbReference type="NCBI Taxonomy" id="1774"/>
    <lineage>
        <taxon>Bacteria</taxon>
        <taxon>Bacillati</taxon>
        <taxon>Actinomycetota</taxon>
        <taxon>Actinomycetes</taxon>
        <taxon>Mycobacteriales</taxon>
        <taxon>Mycobacteriaceae</taxon>
        <taxon>Mycobacteroides</taxon>
    </lineage>
</organism>
<proteinExistence type="predicted"/>